<dbReference type="PANTHER" id="PTHR35789:SF1">
    <property type="entry name" value="SPORE GERMINATION PROTEIN B3"/>
    <property type="match status" value="1"/>
</dbReference>
<name>A0A318TPD9_9BACL</name>
<evidence type="ECO:0000256" key="7">
    <source>
        <dbReference type="ARBA" id="ARBA00023288"/>
    </source>
</evidence>
<feature type="domain" description="Spore germination GerAC-like C-terminal" evidence="8">
    <location>
        <begin position="231"/>
        <end position="397"/>
    </location>
</feature>
<dbReference type="Proteomes" id="UP000247416">
    <property type="component" value="Unassembled WGS sequence"/>
</dbReference>
<evidence type="ECO:0000256" key="3">
    <source>
        <dbReference type="ARBA" id="ARBA00022544"/>
    </source>
</evidence>
<comment type="similarity">
    <text evidence="2">Belongs to the GerABKC lipoprotein family.</text>
</comment>
<evidence type="ECO:0000256" key="5">
    <source>
        <dbReference type="ARBA" id="ARBA00023136"/>
    </source>
</evidence>
<sequence length="401" mass="45613">MKKLFLLTLMIMTLLFLTACWDRYELEERANILGIAIDYADESTEDFTIPEVSHQKDKFPGNNKKLYKITAQLAVPGKIKLGPEGDSSGGSGETSWVLETVGYTMKDALLNLQQQLAEKLYLGHLQIVIVNSEIAKDGLEDINDFLRRDYEVRRTAWMAITEQKASKVLQTAPPMQTVPALYLSQTLDNAMRFGKLPKGYLGKFWVDLDDMGIDGNLPLIKVIERDRIMVTGVAYFIDDNMVSKMSPIELGGYLAMRERNPGGYTVAVSTDDGGVYLVESLRRDSKINITIEDGKPNAVINVEIEAQIEEETKANDLGLKKLEEVELKVNDLANQVFNEEIKSWQEKGADLLGIGARVRAFHSKYWHQEVETEERWREIYKEMDIQVKVDFKIERTGMDWK</sequence>
<evidence type="ECO:0000259" key="9">
    <source>
        <dbReference type="Pfam" id="PF25198"/>
    </source>
</evidence>
<dbReference type="OrthoDB" id="9816067at2"/>
<dbReference type="InterPro" id="IPR008844">
    <property type="entry name" value="Spore_GerAC-like"/>
</dbReference>
<dbReference type="InterPro" id="IPR046953">
    <property type="entry name" value="Spore_GerAC-like_C"/>
</dbReference>
<accession>A0A318TPD9</accession>
<feature type="domain" description="Spore germination protein N-terminal" evidence="9">
    <location>
        <begin position="22"/>
        <end position="222"/>
    </location>
</feature>
<organism evidence="10 11">
    <name type="scientific">Ureibacillus chungkukjangi</name>
    <dbReference type="NCBI Taxonomy" id="1202712"/>
    <lineage>
        <taxon>Bacteria</taxon>
        <taxon>Bacillati</taxon>
        <taxon>Bacillota</taxon>
        <taxon>Bacilli</taxon>
        <taxon>Bacillales</taxon>
        <taxon>Caryophanaceae</taxon>
        <taxon>Ureibacillus</taxon>
    </lineage>
</organism>
<dbReference type="GO" id="GO:0016020">
    <property type="term" value="C:membrane"/>
    <property type="evidence" value="ECO:0007669"/>
    <property type="project" value="UniProtKB-SubCell"/>
</dbReference>
<comment type="caution">
    <text evidence="10">The sequence shown here is derived from an EMBL/GenBank/DDBJ whole genome shotgun (WGS) entry which is preliminary data.</text>
</comment>
<dbReference type="AlphaFoldDB" id="A0A318TPD9"/>
<keyword evidence="6" id="KW-0564">Palmitate</keyword>
<evidence type="ECO:0000256" key="4">
    <source>
        <dbReference type="ARBA" id="ARBA00022729"/>
    </source>
</evidence>
<protein>
    <submittedName>
        <fullName evidence="10">Spore germination protein KC</fullName>
    </submittedName>
</protein>
<proteinExistence type="inferred from homology"/>
<keyword evidence="3" id="KW-0309">Germination</keyword>
<evidence type="ECO:0000259" key="8">
    <source>
        <dbReference type="Pfam" id="PF05504"/>
    </source>
</evidence>
<keyword evidence="7" id="KW-0449">Lipoprotein</keyword>
<keyword evidence="4" id="KW-0732">Signal</keyword>
<dbReference type="Gene3D" id="3.30.300.210">
    <property type="entry name" value="Nutrient germinant receptor protein C, domain 3"/>
    <property type="match status" value="1"/>
</dbReference>
<keyword evidence="11" id="KW-1185">Reference proteome</keyword>
<dbReference type="Pfam" id="PF05504">
    <property type="entry name" value="Spore_GerAC"/>
    <property type="match status" value="1"/>
</dbReference>
<dbReference type="RefSeq" id="WP_107934709.1">
    <property type="nucleotide sequence ID" value="NZ_CP085009.1"/>
</dbReference>
<evidence type="ECO:0000256" key="1">
    <source>
        <dbReference type="ARBA" id="ARBA00004635"/>
    </source>
</evidence>
<dbReference type="GO" id="GO:0009847">
    <property type="term" value="P:spore germination"/>
    <property type="evidence" value="ECO:0007669"/>
    <property type="project" value="InterPro"/>
</dbReference>
<evidence type="ECO:0000256" key="2">
    <source>
        <dbReference type="ARBA" id="ARBA00007886"/>
    </source>
</evidence>
<gene>
    <name evidence="10" type="ORF">BJ095_10877</name>
</gene>
<comment type="subcellular location">
    <subcellularLocation>
        <location evidence="1">Membrane</location>
        <topology evidence="1">Lipid-anchor</topology>
    </subcellularLocation>
</comment>
<dbReference type="EMBL" id="QJTJ01000008">
    <property type="protein sequence ID" value="PYF06656.1"/>
    <property type="molecule type" value="Genomic_DNA"/>
</dbReference>
<reference evidence="10 11" key="1">
    <citation type="submission" date="2018-06" db="EMBL/GenBank/DDBJ databases">
        <title>Genomic Encyclopedia of Archaeal and Bacterial Type Strains, Phase II (KMG-II): from individual species to whole genera.</title>
        <authorList>
            <person name="Goeker M."/>
        </authorList>
    </citation>
    <scope>NUCLEOTIDE SEQUENCE [LARGE SCALE GENOMIC DNA]</scope>
    <source>
        <strain evidence="10 11">KACC 16626</strain>
    </source>
</reference>
<evidence type="ECO:0000313" key="10">
    <source>
        <dbReference type="EMBL" id="PYF06656.1"/>
    </source>
</evidence>
<dbReference type="NCBIfam" id="TIGR02887">
    <property type="entry name" value="spore_ger_x_C"/>
    <property type="match status" value="1"/>
</dbReference>
<evidence type="ECO:0000313" key="11">
    <source>
        <dbReference type="Proteomes" id="UP000247416"/>
    </source>
</evidence>
<dbReference type="InterPro" id="IPR057336">
    <property type="entry name" value="GerAC_N"/>
</dbReference>
<dbReference type="PANTHER" id="PTHR35789">
    <property type="entry name" value="SPORE GERMINATION PROTEIN B3"/>
    <property type="match status" value="1"/>
</dbReference>
<dbReference type="PROSITE" id="PS51257">
    <property type="entry name" value="PROKAR_LIPOPROTEIN"/>
    <property type="match status" value="1"/>
</dbReference>
<evidence type="ECO:0000256" key="6">
    <source>
        <dbReference type="ARBA" id="ARBA00023139"/>
    </source>
</evidence>
<dbReference type="InterPro" id="IPR038501">
    <property type="entry name" value="Spore_GerAC_C_sf"/>
</dbReference>
<dbReference type="Pfam" id="PF25198">
    <property type="entry name" value="Spore_GerAC_N"/>
    <property type="match status" value="1"/>
</dbReference>
<keyword evidence="5" id="KW-0472">Membrane</keyword>